<protein>
    <submittedName>
        <fullName evidence="3">Glycosyltransferase family 4 protein</fullName>
    </submittedName>
</protein>
<dbReference type="Pfam" id="PF13477">
    <property type="entry name" value="Glyco_trans_4_2"/>
    <property type="match status" value="1"/>
</dbReference>
<reference evidence="3 4" key="1">
    <citation type="submission" date="2021-03" db="EMBL/GenBank/DDBJ databases">
        <title>Five novel Rahnella species.</title>
        <authorList>
            <person name="Brady C."/>
            <person name="Asselin J."/>
            <person name="Beer S."/>
            <person name="Bruberg M.B."/>
            <person name="Crampton B."/>
            <person name="Venter S."/>
            <person name="Arnold D."/>
            <person name="Denman S."/>
        </authorList>
    </citation>
    <scope>NUCLEOTIDE SEQUENCE [LARGE SCALE GENOMIC DNA]</scope>
    <source>
        <strain evidence="3 4">H11b</strain>
    </source>
</reference>
<dbReference type="CDD" id="cd03808">
    <property type="entry name" value="GT4_CapM-like"/>
    <property type="match status" value="1"/>
</dbReference>
<evidence type="ECO:0000313" key="4">
    <source>
        <dbReference type="Proteomes" id="UP000734343"/>
    </source>
</evidence>
<dbReference type="RefSeq" id="WP_217173272.1">
    <property type="nucleotide sequence ID" value="NZ_CP126169.1"/>
</dbReference>
<dbReference type="PANTHER" id="PTHR12526:SF638">
    <property type="entry name" value="SPORE COAT PROTEIN SA"/>
    <property type="match status" value="1"/>
</dbReference>
<proteinExistence type="predicted"/>
<organism evidence="3 4">
    <name type="scientific">Rahnella bonaserana</name>
    <dbReference type="NCBI Taxonomy" id="2816248"/>
    <lineage>
        <taxon>Bacteria</taxon>
        <taxon>Pseudomonadati</taxon>
        <taxon>Pseudomonadota</taxon>
        <taxon>Gammaproteobacteria</taxon>
        <taxon>Enterobacterales</taxon>
        <taxon>Yersiniaceae</taxon>
        <taxon>Rahnella</taxon>
    </lineage>
</organism>
<accession>A0ABS6LUX4</accession>
<gene>
    <name evidence="3" type="ORF">J1778_11455</name>
</gene>
<evidence type="ECO:0000313" key="3">
    <source>
        <dbReference type="EMBL" id="MBU9855892.1"/>
    </source>
</evidence>
<evidence type="ECO:0000259" key="2">
    <source>
        <dbReference type="Pfam" id="PF13477"/>
    </source>
</evidence>
<dbReference type="InterPro" id="IPR028098">
    <property type="entry name" value="Glyco_trans_4-like_N"/>
</dbReference>
<keyword evidence="4" id="KW-1185">Reference proteome</keyword>
<dbReference type="InterPro" id="IPR001296">
    <property type="entry name" value="Glyco_trans_1"/>
</dbReference>
<feature type="domain" description="Glycosyltransferase subfamily 4-like N-terminal" evidence="2">
    <location>
        <begin position="3"/>
        <end position="149"/>
    </location>
</feature>
<sequence>MRKICYFINTDWYFDLHWIERAERAQQAGYQIHIISNFVDQLLVTKFNNLGFVCHNSSISAQSVNPFKFASELISITRLIKSIDADVLHCITIKPGLIGGLYAKIFSKSIIISFVGLGRVFTKKTFKFSLIKRFVKPLYNFIFSNKNCLVTFEHQSDRSCILNFSKINKDRTVVIDGAGININEFPYSKEPSRETPFVLFASRLLWSKGLADLIIVKKRLASEGVMFTLNVAGIPTPDDPDSIPLSFLEKAHKNGEINWLGKCDDMKGLIKDSNIVALPSMYPEGIPRILLEACSVGRAIISYDVGGCSSLIENNKNGLIIDKGNVDALAESLKKLLLSKDARAIMGQNGRKLIEEKFCSKIITKETIKLYDYLSNKE</sequence>
<dbReference type="Proteomes" id="UP000734343">
    <property type="component" value="Unassembled WGS sequence"/>
</dbReference>
<name>A0ABS6LUX4_9GAMM</name>
<dbReference type="EMBL" id="JAFMOW010000061">
    <property type="protein sequence ID" value="MBU9855892.1"/>
    <property type="molecule type" value="Genomic_DNA"/>
</dbReference>
<comment type="caution">
    <text evidence="3">The sequence shown here is derived from an EMBL/GenBank/DDBJ whole genome shotgun (WGS) entry which is preliminary data.</text>
</comment>
<dbReference type="Pfam" id="PF00534">
    <property type="entry name" value="Glycos_transf_1"/>
    <property type="match status" value="1"/>
</dbReference>
<feature type="domain" description="Glycosyl transferase family 1" evidence="1">
    <location>
        <begin position="191"/>
        <end position="352"/>
    </location>
</feature>
<dbReference type="PANTHER" id="PTHR12526">
    <property type="entry name" value="GLYCOSYLTRANSFERASE"/>
    <property type="match status" value="1"/>
</dbReference>
<evidence type="ECO:0000259" key="1">
    <source>
        <dbReference type="Pfam" id="PF00534"/>
    </source>
</evidence>